<dbReference type="Proteomes" id="UP001344447">
    <property type="component" value="Unassembled WGS sequence"/>
</dbReference>
<feature type="active site" description="For GATase activity" evidence="6">
    <location>
        <position position="2"/>
    </location>
</feature>
<keyword evidence="4 6" id="KW-0315">Glutamine amidotransferase</keyword>
<accession>A0AAN7TNY9</accession>
<dbReference type="PROSITE" id="PS51278">
    <property type="entry name" value="GATASE_TYPE_2"/>
    <property type="match status" value="1"/>
</dbReference>
<dbReference type="Pfam" id="PF00733">
    <property type="entry name" value="Asn_synthase"/>
    <property type="match status" value="1"/>
</dbReference>
<evidence type="ECO:0000256" key="5">
    <source>
        <dbReference type="PIRNR" id="PIRNR001589"/>
    </source>
</evidence>
<evidence type="ECO:0000256" key="1">
    <source>
        <dbReference type="ARBA" id="ARBA00005752"/>
    </source>
</evidence>
<dbReference type="CDD" id="cd00712">
    <property type="entry name" value="AsnB"/>
    <property type="match status" value="1"/>
</dbReference>
<dbReference type="NCBIfam" id="TIGR01536">
    <property type="entry name" value="asn_synth_AEB"/>
    <property type="match status" value="1"/>
</dbReference>
<evidence type="ECO:0000256" key="6">
    <source>
        <dbReference type="PIRSR" id="PIRSR001589-1"/>
    </source>
</evidence>
<keyword evidence="2 5" id="KW-0547">Nucleotide-binding</keyword>
<keyword evidence="3 5" id="KW-0067">ATP-binding</keyword>
<evidence type="ECO:0000313" key="10">
    <source>
        <dbReference type="EMBL" id="KAK5577562.1"/>
    </source>
</evidence>
<evidence type="ECO:0000256" key="3">
    <source>
        <dbReference type="ARBA" id="ARBA00022840"/>
    </source>
</evidence>
<dbReference type="Gene3D" id="3.40.50.620">
    <property type="entry name" value="HUPs"/>
    <property type="match status" value="1"/>
</dbReference>
<dbReference type="Gene3D" id="3.60.20.10">
    <property type="entry name" value="Glutamine Phosphoribosylpyrophosphate, subunit 1, domain 1"/>
    <property type="match status" value="1"/>
</dbReference>
<dbReference type="PANTHER" id="PTHR43284:SF1">
    <property type="entry name" value="ASPARAGINE SYNTHETASE"/>
    <property type="match status" value="1"/>
</dbReference>
<dbReference type="PIRSF" id="PIRSF001589">
    <property type="entry name" value="Asn_synthetase_glu-h"/>
    <property type="match status" value="1"/>
</dbReference>
<dbReference type="GO" id="GO:0005524">
    <property type="term" value="F:ATP binding"/>
    <property type="evidence" value="ECO:0007669"/>
    <property type="project" value="UniProtKB-KW"/>
</dbReference>
<proteinExistence type="inferred from homology"/>
<comment type="similarity">
    <text evidence="1">Belongs to the asparagine synthetase family.</text>
</comment>
<gene>
    <name evidence="10" type="ORF">RB653_002505</name>
</gene>
<keyword evidence="11" id="KW-1185">Reference proteome</keyword>
<evidence type="ECO:0000259" key="9">
    <source>
        <dbReference type="PROSITE" id="PS51278"/>
    </source>
</evidence>
<dbReference type="SUPFAM" id="SSF52402">
    <property type="entry name" value="Adenine nucleotide alpha hydrolases-like"/>
    <property type="match status" value="1"/>
</dbReference>
<feature type="site" description="Important for beta-aspartyl-AMP intermediate formation" evidence="8">
    <location>
        <position position="397"/>
    </location>
</feature>
<dbReference type="CDD" id="cd01991">
    <property type="entry name" value="Asn_synthase_B_C"/>
    <property type="match status" value="1"/>
</dbReference>
<name>A0AAN7TNY9_9MYCE</name>
<feature type="binding site" evidence="7">
    <location>
        <position position="104"/>
    </location>
    <ligand>
        <name>L-glutamine</name>
        <dbReference type="ChEBI" id="CHEBI:58359"/>
    </ligand>
</feature>
<evidence type="ECO:0000256" key="2">
    <source>
        <dbReference type="ARBA" id="ARBA00022741"/>
    </source>
</evidence>
<feature type="domain" description="Glutamine amidotransferase type-2" evidence="9">
    <location>
        <begin position="2"/>
        <end position="220"/>
    </location>
</feature>
<protein>
    <recommendedName>
        <fullName evidence="9">Glutamine amidotransferase type-2 domain-containing protein</fullName>
    </recommendedName>
</protein>
<dbReference type="InterPro" id="IPR033738">
    <property type="entry name" value="AsnB_N"/>
</dbReference>
<dbReference type="AlphaFoldDB" id="A0AAN7TNY9"/>
<keyword evidence="6" id="KW-0028">Amino-acid biosynthesis</keyword>
<organism evidence="10 11">
    <name type="scientific">Dictyostelium firmibasis</name>
    <dbReference type="NCBI Taxonomy" id="79012"/>
    <lineage>
        <taxon>Eukaryota</taxon>
        <taxon>Amoebozoa</taxon>
        <taxon>Evosea</taxon>
        <taxon>Eumycetozoa</taxon>
        <taxon>Dictyostelia</taxon>
        <taxon>Dictyosteliales</taxon>
        <taxon>Dictyosteliaceae</taxon>
        <taxon>Dictyostelium</taxon>
    </lineage>
</organism>
<dbReference type="Pfam" id="PF13537">
    <property type="entry name" value="GATase_7"/>
    <property type="match status" value="1"/>
</dbReference>
<keyword evidence="6" id="KW-0061">Asparagine biosynthesis</keyword>
<dbReference type="InterPro" id="IPR029055">
    <property type="entry name" value="Ntn_hydrolases_N"/>
</dbReference>
<evidence type="ECO:0000256" key="8">
    <source>
        <dbReference type="PIRSR" id="PIRSR001589-3"/>
    </source>
</evidence>
<reference evidence="10 11" key="1">
    <citation type="submission" date="2023-11" db="EMBL/GenBank/DDBJ databases">
        <title>Dfirmibasis_genome.</title>
        <authorList>
            <person name="Edelbroek B."/>
            <person name="Kjellin J."/>
            <person name="Jerlstrom-Hultqvist J."/>
            <person name="Soderbom F."/>
        </authorList>
    </citation>
    <scope>NUCLEOTIDE SEQUENCE [LARGE SCALE GENOMIC DNA]</scope>
    <source>
        <strain evidence="10 11">TNS-C-14</strain>
    </source>
</reference>
<sequence length="629" mass="72356">MCGISGWVNWSNKNDLLKEIGMIQKMSHTIYHRGPEEGGFWKSSDALFGHRRLCVIDAAGGKQPMEFKKGDKSIVLVFNGELYNYQDLRKELKSLGINFKSHSDTEVILMSYVQWGEECVKKFNGMFAIAIFDEEKSKLFLARDHLGVKPLFYCTRGDSILFGSEIKVLLANDKLVKAEVDKEGIAQLFYLGAFRTPETGCVFKDIHEVSAGNMITFNKSTIGDISFTTTGEKEYWNLKCFQHTDDLHQTSKKLKVLIEGALSKQLVSDVPITFLLSGGLSSSVLVSLASSLSKSSFPEPCPINESSILKTFSCEFENDDKDYKEEINGPKKPWVENVVDNVQSKHVSSQCSVDQLLNTINLPMKARDLPSFSKWETPLRIMLGKVKEHGVVLISDEGSDEIFSGYDWFKKQRSLNMDRLPWIGNIYVHFNKYLKDQVLEQVDFMNYGEQVYQKAIKNMPILEGEDEEQVKQRVASWLFIKYFLVYMLEREDRTSMSQSLEVRVPYCDYKLVEYCWNIPYNIKSVDDIEKGILRRSMAEQLPKDILYHKKNNFPLSVQDKNFFIAICNLLEIVLLDPTSPILNFIKVEPIQEIISKKYDEKCQTYENQTAIEHLLQINTWIIDYNVKFV</sequence>
<dbReference type="InterPro" id="IPR006426">
    <property type="entry name" value="Asn_synth_AEB"/>
</dbReference>
<dbReference type="GO" id="GO:0004066">
    <property type="term" value="F:asparagine synthase (glutamine-hydrolyzing) activity"/>
    <property type="evidence" value="ECO:0007669"/>
    <property type="project" value="InterPro"/>
</dbReference>
<evidence type="ECO:0000313" key="11">
    <source>
        <dbReference type="Proteomes" id="UP001344447"/>
    </source>
</evidence>
<evidence type="ECO:0000256" key="4">
    <source>
        <dbReference type="ARBA" id="ARBA00022962"/>
    </source>
</evidence>
<dbReference type="PANTHER" id="PTHR43284">
    <property type="entry name" value="ASPARAGINE SYNTHETASE (GLUTAMINE-HYDROLYZING)"/>
    <property type="match status" value="1"/>
</dbReference>
<dbReference type="EMBL" id="JAVFKY010000004">
    <property type="protein sequence ID" value="KAK5577562.1"/>
    <property type="molecule type" value="Genomic_DNA"/>
</dbReference>
<feature type="binding site" evidence="7">
    <location>
        <position position="275"/>
    </location>
    <ligand>
        <name>ATP</name>
        <dbReference type="ChEBI" id="CHEBI:30616"/>
    </ligand>
</feature>
<dbReference type="InterPro" id="IPR014729">
    <property type="entry name" value="Rossmann-like_a/b/a_fold"/>
</dbReference>
<dbReference type="InterPro" id="IPR051786">
    <property type="entry name" value="ASN_synthetase/amidase"/>
</dbReference>
<comment type="caution">
    <text evidence="10">The sequence shown here is derived from an EMBL/GenBank/DDBJ whole genome shotgun (WGS) entry which is preliminary data.</text>
</comment>
<dbReference type="InterPro" id="IPR001962">
    <property type="entry name" value="Asn_synthase"/>
</dbReference>
<evidence type="ECO:0000256" key="7">
    <source>
        <dbReference type="PIRSR" id="PIRSR001589-2"/>
    </source>
</evidence>
<dbReference type="SUPFAM" id="SSF56235">
    <property type="entry name" value="N-terminal nucleophile aminohydrolases (Ntn hydrolases)"/>
    <property type="match status" value="1"/>
</dbReference>
<dbReference type="GO" id="GO:0006529">
    <property type="term" value="P:asparagine biosynthetic process"/>
    <property type="evidence" value="ECO:0007669"/>
    <property type="project" value="UniProtKB-KW"/>
</dbReference>
<dbReference type="InterPro" id="IPR017932">
    <property type="entry name" value="GATase_2_dom"/>
</dbReference>